<dbReference type="InterPro" id="IPR038282">
    <property type="entry name" value="DUF2267_sf"/>
</dbReference>
<proteinExistence type="predicted"/>
<sequence length="131" mass="14235">MVMRWDAFLAAVQERGEYSSPEEAERAGRVVLGLLGAHIVGSERAELAARLPETYALVLLNPLPAPEPLSPERFVRATAAWIEGATEETAKWDVSAVLSVVADAADEELMGRVLLQLPPGYDLLFGRPQPL</sequence>
<comment type="caution">
    <text evidence="1">The sequence shown here is derived from an EMBL/GenBank/DDBJ whole genome shotgun (WGS) entry which is preliminary data.</text>
</comment>
<gene>
    <name evidence="1" type="ORF">FCI23_09645</name>
</gene>
<dbReference type="RefSeq" id="WP_136723070.1">
    <property type="nucleotide sequence ID" value="NZ_JAOPYF010000375.1"/>
</dbReference>
<accession>A0A4U0SU64</accession>
<dbReference type="Pfam" id="PF10025">
    <property type="entry name" value="DUF2267"/>
    <property type="match status" value="1"/>
</dbReference>
<reference evidence="1 2" key="1">
    <citation type="submission" date="2019-04" db="EMBL/GenBank/DDBJ databases">
        <title>Streptomyces oryziradicis sp. nov., a novel actinomycete isolated from rhizosphere soil of rice (Oryza sativa L.).</title>
        <authorList>
            <person name="Li C."/>
        </authorList>
    </citation>
    <scope>NUCLEOTIDE SEQUENCE [LARGE SCALE GENOMIC DNA]</scope>
    <source>
        <strain evidence="1 2">NEAU-C40</strain>
    </source>
</reference>
<keyword evidence="2" id="KW-1185">Reference proteome</keyword>
<dbReference type="OrthoDB" id="3870903at2"/>
<dbReference type="AlphaFoldDB" id="A0A4U0SU64"/>
<organism evidence="1 2">
    <name type="scientific">Actinacidiphila oryziradicis</name>
    <dbReference type="NCBI Taxonomy" id="2571141"/>
    <lineage>
        <taxon>Bacteria</taxon>
        <taxon>Bacillati</taxon>
        <taxon>Actinomycetota</taxon>
        <taxon>Actinomycetes</taxon>
        <taxon>Kitasatosporales</taxon>
        <taxon>Streptomycetaceae</taxon>
        <taxon>Actinacidiphila</taxon>
    </lineage>
</organism>
<evidence type="ECO:0000313" key="2">
    <source>
        <dbReference type="Proteomes" id="UP000305778"/>
    </source>
</evidence>
<dbReference type="InterPro" id="IPR018727">
    <property type="entry name" value="DUF2267"/>
</dbReference>
<evidence type="ECO:0000313" key="1">
    <source>
        <dbReference type="EMBL" id="TKA11607.1"/>
    </source>
</evidence>
<dbReference type="EMBL" id="SUMC01000007">
    <property type="protein sequence ID" value="TKA11607.1"/>
    <property type="molecule type" value="Genomic_DNA"/>
</dbReference>
<dbReference type="Gene3D" id="1.10.490.110">
    <property type="entry name" value="Uncharacterized conserved protein DUF2267"/>
    <property type="match status" value="1"/>
</dbReference>
<dbReference type="Proteomes" id="UP000305778">
    <property type="component" value="Unassembled WGS sequence"/>
</dbReference>
<protein>
    <submittedName>
        <fullName evidence="1">DUF2267 domain-containing protein</fullName>
    </submittedName>
</protein>
<name>A0A4U0SU64_9ACTN</name>